<sequence>MAKRTRTQTPNWLGQLPFSLHFRPSFMGVAILFLLVVLSAFFVVTSAHHTRVQYVRLQKMERQHDQLQTNWSRLLLEESTWSSPSRIEALAQKRLNMHVPDVNDSRVIRP</sequence>
<protein>
    <recommendedName>
        <fullName evidence="8 9">Cell division protein FtsL</fullName>
    </recommendedName>
</protein>
<dbReference type="RefSeq" id="WP_251589568.1">
    <property type="nucleotide sequence ID" value="NZ_JAMLJI010000001.1"/>
</dbReference>
<dbReference type="EMBL" id="JARWAO010000003">
    <property type="protein sequence ID" value="MDR5895741.1"/>
    <property type="molecule type" value="Genomic_DNA"/>
</dbReference>
<dbReference type="Proteomes" id="UP001269375">
    <property type="component" value="Unassembled WGS sequence"/>
</dbReference>
<evidence type="ECO:0000256" key="3">
    <source>
        <dbReference type="ARBA" id="ARBA00022618"/>
    </source>
</evidence>
<evidence type="ECO:0000313" key="10">
    <source>
        <dbReference type="EMBL" id="MDR5895741.1"/>
    </source>
</evidence>
<dbReference type="InterPro" id="IPR011922">
    <property type="entry name" value="Cell_div_FtsL"/>
</dbReference>
<proteinExistence type="inferred from homology"/>
<comment type="function">
    <text evidence="8">Essential cell division protein. May link together the upstream cell division proteins, which are predominantly cytoplasmic, with the downstream cell division proteins, which are predominantly periplasmic.</text>
</comment>
<gene>
    <name evidence="8 10" type="primary">ftsL</name>
    <name evidence="10" type="ORF">QC825_06625</name>
</gene>
<evidence type="ECO:0000256" key="6">
    <source>
        <dbReference type="ARBA" id="ARBA00023136"/>
    </source>
</evidence>
<keyword evidence="7 8" id="KW-0131">Cell cycle</keyword>
<name>A0ABU1GUR4_9GAMM</name>
<evidence type="ECO:0000256" key="5">
    <source>
        <dbReference type="ARBA" id="ARBA00022989"/>
    </source>
</evidence>
<comment type="similarity">
    <text evidence="8">Belongs to the FtsL family.</text>
</comment>
<dbReference type="HAMAP" id="MF_00910">
    <property type="entry name" value="FtsL"/>
    <property type="match status" value="1"/>
</dbReference>
<organism evidence="10 11">
    <name type="scientific">Larsenimonas suaedae</name>
    <dbReference type="NCBI Taxonomy" id="1851019"/>
    <lineage>
        <taxon>Bacteria</taxon>
        <taxon>Pseudomonadati</taxon>
        <taxon>Pseudomonadota</taxon>
        <taxon>Gammaproteobacteria</taxon>
        <taxon>Oceanospirillales</taxon>
        <taxon>Halomonadaceae</taxon>
        <taxon>Larsenimonas</taxon>
    </lineage>
</organism>
<dbReference type="PANTHER" id="PTHR37479:SF1">
    <property type="entry name" value="CELL DIVISION PROTEIN FTSL"/>
    <property type="match status" value="1"/>
</dbReference>
<accession>A0ABU1GUR4</accession>
<keyword evidence="3 8" id="KW-0132">Cell division</keyword>
<evidence type="ECO:0000256" key="4">
    <source>
        <dbReference type="ARBA" id="ARBA00022692"/>
    </source>
</evidence>
<comment type="subunit">
    <text evidence="8">Part of a complex composed of FtsB, FtsL and FtsQ.</text>
</comment>
<keyword evidence="11" id="KW-1185">Reference proteome</keyword>
<keyword evidence="4 8" id="KW-0812">Transmembrane</keyword>
<dbReference type="Pfam" id="PF04999">
    <property type="entry name" value="FtsL"/>
    <property type="match status" value="1"/>
</dbReference>
<evidence type="ECO:0000256" key="8">
    <source>
        <dbReference type="HAMAP-Rule" id="MF_00910"/>
    </source>
</evidence>
<keyword evidence="6 8" id="KW-0472">Membrane</keyword>
<feature type="transmembrane region" description="Helical" evidence="8">
    <location>
        <begin position="26"/>
        <end position="47"/>
    </location>
</feature>
<keyword evidence="2 8" id="KW-1003">Cell membrane</keyword>
<evidence type="ECO:0000256" key="1">
    <source>
        <dbReference type="ARBA" id="ARBA00004401"/>
    </source>
</evidence>
<dbReference type="PANTHER" id="PTHR37479">
    <property type="entry name" value="CELL DIVISION PROTEIN FTSL"/>
    <property type="match status" value="1"/>
</dbReference>
<keyword evidence="5 8" id="KW-1133">Transmembrane helix</keyword>
<evidence type="ECO:0000256" key="7">
    <source>
        <dbReference type="ARBA" id="ARBA00023306"/>
    </source>
</evidence>
<dbReference type="NCBIfam" id="TIGR02209">
    <property type="entry name" value="ftsL_broad"/>
    <property type="match status" value="1"/>
</dbReference>
<evidence type="ECO:0000256" key="2">
    <source>
        <dbReference type="ARBA" id="ARBA00022475"/>
    </source>
</evidence>
<keyword evidence="8" id="KW-0997">Cell inner membrane</keyword>
<evidence type="ECO:0000256" key="9">
    <source>
        <dbReference type="NCBIfam" id="TIGR02209"/>
    </source>
</evidence>
<comment type="subcellular location">
    <subcellularLocation>
        <location evidence="8">Cell inner membrane</location>
        <topology evidence="8">Single-pass type II membrane protein</topology>
    </subcellularLocation>
    <subcellularLocation>
        <location evidence="1">Cell membrane</location>
        <topology evidence="1">Single-pass type II membrane protein</topology>
    </subcellularLocation>
    <text evidence="8">Localizes to the division septum where it forms a ring structure.</text>
</comment>
<dbReference type="GO" id="GO:0051301">
    <property type="term" value="P:cell division"/>
    <property type="evidence" value="ECO:0007669"/>
    <property type="project" value="UniProtKB-KW"/>
</dbReference>
<comment type="caution">
    <text evidence="10">The sequence shown here is derived from an EMBL/GenBank/DDBJ whole genome shotgun (WGS) entry which is preliminary data.</text>
</comment>
<reference evidence="10 11" key="1">
    <citation type="submission" date="2023-04" db="EMBL/GenBank/DDBJ databases">
        <title>A long-awaited taxogenomic arrangement of the family Halomonadaceae.</title>
        <authorList>
            <person name="De La Haba R."/>
            <person name="Chuvochina M."/>
            <person name="Wittouck S."/>
            <person name="Arahal D.R."/>
            <person name="Sanchez-Porro C."/>
            <person name="Hugenholtz P."/>
            <person name="Ventosa A."/>
        </authorList>
    </citation>
    <scope>NUCLEOTIDE SEQUENCE [LARGE SCALE GENOMIC DNA]</scope>
    <source>
        <strain evidence="10 11">DSM 22428</strain>
    </source>
</reference>
<evidence type="ECO:0000313" key="11">
    <source>
        <dbReference type="Proteomes" id="UP001269375"/>
    </source>
</evidence>